<dbReference type="Proteomes" id="UP001324634">
    <property type="component" value="Chromosome"/>
</dbReference>
<dbReference type="Pfam" id="PF03167">
    <property type="entry name" value="UDG"/>
    <property type="match status" value="1"/>
</dbReference>
<proteinExistence type="predicted"/>
<gene>
    <name evidence="9" type="ORF">SOO65_18615</name>
</gene>
<dbReference type="GO" id="GO:0046872">
    <property type="term" value="F:metal ion binding"/>
    <property type="evidence" value="ECO:0007669"/>
    <property type="project" value="UniProtKB-KW"/>
</dbReference>
<keyword evidence="6" id="KW-0411">Iron-sulfur</keyword>
<keyword evidence="3" id="KW-0227">DNA damage</keyword>
<dbReference type="InterPro" id="IPR051536">
    <property type="entry name" value="UDG_Type-4/5"/>
</dbReference>
<dbReference type="EMBL" id="CP139487">
    <property type="protein sequence ID" value="WPU64711.1"/>
    <property type="molecule type" value="Genomic_DNA"/>
</dbReference>
<dbReference type="PANTHER" id="PTHR33693">
    <property type="entry name" value="TYPE-5 URACIL-DNA GLYCOSYLASE"/>
    <property type="match status" value="1"/>
</dbReference>
<evidence type="ECO:0000313" key="10">
    <source>
        <dbReference type="Proteomes" id="UP001324634"/>
    </source>
</evidence>
<name>A0AAX4HNH8_9BACT</name>
<evidence type="ECO:0000256" key="6">
    <source>
        <dbReference type="ARBA" id="ARBA00023014"/>
    </source>
</evidence>
<dbReference type="GO" id="GO:0051539">
    <property type="term" value="F:4 iron, 4 sulfur cluster binding"/>
    <property type="evidence" value="ECO:0007669"/>
    <property type="project" value="UniProtKB-KW"/>
</dbReference>
<keyword evidence="7" id="KW-0234">DNA repair</keyword>
<organism evidence="9 10">
    <name type="scientific">Peredibacter starrii</name>
    <dbReference type="NCBI Taxonomy" id="28202"/>
    <lineage>
        <taxon>Bacteria</taxon>
        <taxon>Pseudomonadati</taxon>
        <taxon>Bdellovibrionota</taxon>
        <taxon>Bacteriovoracia</taxon>
        <taxon>Bacteriovoracales</taxon>
        <taxon>Bacteriovoracaceae</taxon>
        <taxon>Peredibacter</taxon>
    </lineage>
</organism>
<evidence type="ECO:0000259" key="8">
    <source>
        <dbReference type="Pfam" id="PF03167"/>
    </source>
</evidence>
<dbReference type="GO" id="GO:0097506">
    <property type="term" value="F:deaminated base DNA N-glycosylase activity"/>
    <property type="evidence" value="ECO:0007669"/>
    <property type="project" value="UniProtKB-ARBA"/>
</dbReference>
<evidence type="ECO:0000256" key="1">
    <source>
        <dbReference type="ARBA" id="ARBA00022485"/>
    </source>
</evidence>
<dbReference type="PANTHER" id="PTHR33693:SF1">
    <property type="entry name" value="TYPE-4 URACIL-DNA GLYCOSYLASE"/>
    <property type="match status" value="1"/>
</dbReference>
<keyword evidence="5" id="KW-0408">Iron</keyword>
<dbReference type="Gene3D" id="3.40.470.10">
    <property type="entry name" value="Uracil-DNA glycosylase-like domain"/>
    <property type="match status" value="1"/>
</dbReference>
<dbReference type="SUPFAM" id="SSF52141">
    <property type="entry name" value="Uracil-DNA glycosylase-like"/>
    <property type="match status" value="1"/>
</dbReference>
<feature type="domain" description="Uracil-DNA glycosylase-like" evidence="8">
    <location>
        <begin position="205"/>
        <end position="271"/>
    </location>
</feature>
<evidence type="ECO:0000256" key="3">
    <source>
        <dbReference type="ARBA" id="ARBA00022763"/>
    </source>
</evidence>
<dbReference type="InterPro" id="IPR005122">
    <property type="entry name" value="Uracil-DNA_glycosylase-like"/>
</dbReference>
<dbReference type="AlphaFoldDB" id="A0AAX4HNH8"/>
<evidence type="ECO:0000313" key="9">
    <source>
        <dbReference type="EMBL" id="WPU64711.1"/>
    </source>
</evidence>
<evidence type="ECO:0000256" key="4">
    <source>
        <dbReference type="ARBA" id="ARBA00022801"/>
    </source>
</evidence>
<sequence length="282" mass="31922">MDDLFKQKLLTLRNPPKASTFADALMGETSWLKKSPSVIKATKPIIPAKEAFSEKAQVLESLERFAQEKVEETGHSILKLDGGEIRVKAEPGWEGLQHFQDLTALKSALKLDSRVLDIILKNKTQDSVKAIFVSEKFRQWDELSAELKSGFIDELIVGFPLKTAELFERMIMAMKLDPSEVIIYPVEGTDESDYSHEVMEIASFFNPEVIITLGAKATQKILKSNDRLSMVHGQFFTRKAGNQSTFQIVPLFHPSIIETNQNMKKTAWADMQKIMKHLKKLP</sequence>
<evidence type="ECO:0000256" key="2">
    <source>
        <dbReference type="ARBA" id="ARBA00022723"/>
    </source>
</evidence>
<dbReference type="RefSeq" id="WP_321394009.1">
    <property type="nucleotide sequence ID" value="NZ_CP139487.1"/>
</dbReference>
<accession>A0AAX4HNH8</accession>
<protein>
    <submittedName>
        <fullName evidence="9">Uracil-DNA glycosylase family protein</fullName>
    </submittedName>
</protein>
<evidence type="ECO:0000256" key="7">
    <source>
        <dbReference type="ARBA" id="ARBA00023204"/>
    </source>
</evidence>
<reference evidence="9 10" key="1">
    <citation type="submission" date="2023-11" db="EMBL/GenBank/DDBJ databases">
        <title>Peredibacter starrii A3.12.</title>
        <authorList>
            <person name="Mitchell R.J."/>
        </authorList>
    </citation>
    <scope>NUCLEOTIDE SEQUENCE [LARGE SCALE GENOMIC DNA]</scope>
    <source>
        <strain evidence="9 10">A3.12</strain>
    </source>
</reference>
<dbReference type="KEGG" id="psti:SOO65_18615"/>
<dbReference type="GO" id="GO:0006281">
    <property type="term" value="P:DNA repair"/>
    <property type="evidence" value="ECO:0007669"/>
    <property type="project" value="UniProtKB-KW"/>
</dbReference>
<keyword evidence="1" id="KW-0004">4Fe-4S</keyword>
<keyword evidence="4" id="KW-0378">Hydrolase</keyword>
<evidence type="ECO:0000256" key="5">
    <source>
        <dbReference type="ARBA" id="ARBA00023004"/>
    </source>
</evidence>
<dbReference type="InterPro" id="IPR036895">
    <property type="entry name" value="Uracil-DNA_glycosylase-like_sf"/>
</dbReference>
<keyword evidence="10" id="KW-1185">Reference proteome</keyword>
<keyword evidence="2" id="KW-0479">Metal-binding</keyword>